<keyword evidence="5" id="KW-1185">Reference proteome</keyword>
<dbReference type="OrthoDB" id="9798454at2"/>
<dbReference type="RefSeq" id="WP_067873501.1">
    <property type="nucleotide sequence ID" value="NZ_CP013979.1"/>
</dbReference>
<evidence type="ECO:0000313" key="4">
    <source>
        <dbReference type="EMBL" id="ANJ26052.1"/>
    </source>
</evidence>
<dbReference type="Gene3D" id="3.40.50.360">
    <property type="match status" value="1"/>
</dbReference>
<dbReference type="PANTHER" id="PTHR10204:SF34">
    <property type="entry name" value="NAD(P)H DEHYDROGENASE [QUINONE] 1 ISOFORM 1"/>
    <property type="match status" value="1"/>
</dbReference>
<name>A0A191WCU6_9MICO</name>
<dbReference type="EMBL" id="CP013979">
    <property type="protein sequence ID" value="ANJ26052.1"/>
    <property type="molecule type" value="Genomic_DNA"/>
</dbReference>
<dbReference type="InterPro" id="IPR029039">
    <property type="entry name" value="Flavoprotein-like_sf"/>
</dbReference>
<evidence type="ECO:0000256" key="2">
    <source>
        <dbReference type="ARBA" id="ARBA00023002"/>
    </source>
</evidence>
<evidence type="ECO:0000313" key="5">
    <source>
        <dbReference type="Proteomes" id="UP000078437"/>
    </source>
</evidence>
<reference evidence="4 5" key="1">
    <citation type="journal article" date="2016" name="Int. J. Syst. Evol. Microbiol.">
        <title>Agromyces aureus sp. nov., isolated from the rhizosphere of Salix caprea L. grown in a heavy-metal-contaminated soil.</title>
        <authorList>
            <person name="Corretto E."/>
            <person name="Antonielli L."/>
            <person name="Sessitsch A."/>
            <person name="Compant S."/>
            <person name="Gorfer M."/>
            <person name="Kuffner M."/>
            <person name="Brader G."/>
        </authorList>
    </citation>
    <scope>NUCLEOTIDE SEQUENCE [LARGE SCALE GENOMIC DNA]</scope>
    <source>
        <strain evidence="4 5">AR33</strain>
    </source>
</reference>
<accession>A0A191WCU6</accession>
<keyword evidence="2" id="KW-0560">Oxidoreductase</keyword>
<dbReference type="PANTHER" id="PTHR10204">
    <property type="entry name" value="NAD P H OXIDOREDUCTASE-RELATED"/>
    <property type="match status" value="1"/>
</dbReference>
<evidence type="ECO:0000259" key="3">
    <source>
        <dbReference type="Pfam" id="PF02525"/>
    </source>
</evidence>
<evidence type="ECO:0000256" key="1">
    <source>
        <dbReference type="ARBA" id="ARBA00006252"/>
    </source>
</evidence>
<dbReference type="SUPFAM" id="SSF52218">
    <property type="entry name" value="Flavoproteins"/>
    <property type="match status" value="1"/>
</dbReference>
<dbReference type="AlphaFoldDB" id="A0A191WCU6"/>
<comment type="similarity">
    <text evidence="1">Belongs to the NAD(P)H dehydrogenase (quinone) family.</text>
</comment>
<dbReference type="Proteomes" id="UP000078437">
    <property type="component" value="Chromosome"/>
</dbReference>
<feature type="domain" description="Flavodoxin-like fold" evidence="3">
    <location>
        <begin position="21"/>
        <end position="202"/>
    </location>
</feature>
<protein>
    <submittedName>
        <fullName evidence="4">NAD(P)H dehydrogenase</fullName>
    </submittedName>
</protein>
<organism evidence="4 5">
    <name type="scientific">Agromyces aureus</name>
    <dbReference type="NCBI Taxonomy" id="453304"/>
    <lineage>
        <taxon>Bacteria</taxon>
        <taxon>Bacillati</taxon>
        <taxon>Actinomycetota</taxon>
        <taxon>Actinomycetes</taxon>
        <taxon>Micrococcales</taxon>
        <taxon>Microbacteriaceae</taxon>
        <taxon>Agromyces</taxon>
    </lineage>
</organism>
<sequence>MRIMFVFDHPYTLDASDNVPHRRSFTAAVAAAAIRGARLAGHEIDLVDLAADGFDPVMSRDDLVAWRLKSMVDPVVVDYQRRLLDADHLVFAFPVWWEAMPAATKGFLDRVLTKGVVFEEIAGAKGNPFRNLMPRLGGVTVLSIMTTPDAAYRWWFRDPLTKILFKGTFGKIGVKNLRWVNFASVTEKTPEQRERMLRETEARFAALRPVGRQERAHARV</sequence>
<reference evidence="5" key="2">
    <citation type="submission" date="2016-01" db="EMBL/GenBank/DDBJ databases">
        <title>Complete genome sequence of Agromyces aureus AR33T and comparison with related organisms.</title>
        <authorList>
            <person name="Corretto E."/>
            <person name="Antonielli L."/>
            <person name="Sessitsch A."/>
            <person name="Brader G."/>
        </authorList>
    </citation>
    <scope>NUCLEOTIDE SEQUENCE [LARGE SCALE GENOMIC DNA]</scope>
    <source>
        <strain evidence="5">AR33</strain>
    </source>
</reference>
<dbReference type="InterPro" id="IPR051545">
    <property type="entry name" value="NAD(P)H_dehydrogenase_qn"/>
</dbReference>
<dbReference type="STRING" id="453304.ATC03_04200"/>
<dbReference type="Pfam" id="PF02525">
    <property type="entry name" value="Flavodoxin_2"/>
    <property type="match status" value="1"/>
</dbReference>
<dbReference type="GO" id="GO:0005829">
    <property type="term" value="C:cytosol"/>
    <property type="evidence" value="ECO:0007669"/>
    <property type="project" value="TreeGrafter"/>
</dbReference>
<gene>
    <name evidence="4" type="ORF">ATC03_04200</name>
</gene>
<dbReference type="KEGG" id="agy:ATC03_04200"/>
<dbReference type="InterPro" id="IPR003680">
    <property type="entry name" value="Flavodoxin_fold"/>
</dbReference>
<proteinExistence type="inferred from homology"/>
<dbReference type="GO" id="GO:0003955">
    <property type="term" value="F:NAD(P)H dehydrogenase (quinone) activity"/>
    <property type="evidence" value="ECO:0007669"/>
    <property type="project" value="TreeGrafter"/>
</dbReference>